<dbReference type="EMBL" id="JAQQWI010000007">
    <property type="protein sequence ID" value="KAK8028431.1"/>
    <property type="molecule type" value="Genomic_DNA"/>
</dbReference>
<organism evidence="6 7">
    <name type="scientific">Apiospora marii</name>
    <dbReference type="NCBI Taxonomy" id="335849"/>
    <lineage>
        <taxon>Eukaryota</taxon>
        <taxon>Fungi</taxon>
        <taxon>Dikarya</taxon>
        <taxon>Ascomycota</taxon>
        <taxon>Pezizomycotina</taxon>
        <taxon>Sordariomycetes</taxon>
        <taxon>Xylariomycetidae</taxon>
        <taxon>Amphisphaeriales</taxon>
        <taxon>Apiosporaceae</taxon>
        <taxon>Apiospora</taxon>
    </lineage>
</organism>
<evidence type="ECO:0000256" key="4">
    <source>
        <dbReference type="ARBA" id="ARBA00023242"/>
    </source>
</evidence>
<sequence>MADKKGSAYGAGKASDTFREGEDWDLDKYAAKAKAREAEEREESKKRYEAKLEGKKYYKPMTGDESLTSARSRATDFSAQVGKTMLVPGGAGMGKRGKGAGLYCEHCDLTFKDNLQWLDHINSMQHLRAIGETGHVRQASAAEVHERIEILWEMLQQEKTNATTSLKERLEIQKVEDDKDREAKRVKRRETAEKVRLEREKNKDVKMEYGEDVRIDGEHDEDDMMAMMGFAGGFGSSKK</sequence>
<dbReference type="SMART" id="SM00451">
    <property type="entry name" value="ZnF_U1"/>
    <property type="match status" value="1"/>
</dbReference>
<proteinExistence type="predicted"/>
<evidence type="ECO:0000256" key="3">
    <source>
        <dbReference type="ARBA" id="ARBA00022833"/>
    </source>
</evidence>
<evidence type="ECO:0000259" key="5">
    <source>
        <dbReference type="SMART" id="SM00451"/>
    </source>
</evidence>
<dbReference type="Gene3D" id="3.30.160.60">
    <property type="entry name" value="Classic Zinc Finger"/>
    <property type="match status" value="1"/>
</dbReference>
<keyword evidence="2" id="KW-0863">Zinc-finger</keyword>
<comment type="caution">
    <text evidence="6">The sequence shown here is derived from an EMBL/GenBank/DDBJ whole genome shotgun (WGS) entry which is preliminary data.</text>
</comment>
<evidence type="ECO:0000256" key="2">
    <source>
        <dbReference type="ARBA" id="ARBA00022771"/>
    </source>
</evidence>
<dbReference type="Proteomes" id="UP001396898">
    <property type="component" value="Unassembled WGS sequence"/>
</dbReference>
<keyword evidence="4" id="KW-0539">Nucleus</keyword>
<dbReference type="Pfam" id="PF12171">
    <property type="entry name" value="zf-C2H2_jaz"/>
    <property type="match status" value="1"/>
</dbReference>
<dbReference type="SUPFAM" id="SSF57667">
    <property type="entry name" value="beta-beta-alpha zinc fingers"/>
    <property type="match status" value="1"/>
</dbReference>
<accession>A0ABR1S9D4</accession>
<gene>
    <name evidence="6" type="ORF">PG991_005487</name>
</gene>
<dbReference type="PANTHER" id="PTHR45986">
    <property type="entry name" value="ZINC FINGER MATRIN-TYPE PROTEIN 2"/>
    <property type="match status" value="1"/>
</dbReference>
<feature type="domain" description="U1-type" evidence="5">
    <location>
        <begin position="99"/>
        <end position="133"/>
    </location>
</feature>
<protein>
    <recommendedName>
        <fullName evidence="5">U1-type domain-containing protein</fullName>
    </recommendedName>
</protein>
<keyword evidence="1" id="KW-0479">Metal-binding</keyword>
<dbReference type="InterPro" id="IPR036236">
    <property type="entry name" value="Znf_C2H2_sf"/>
</dbReference>
<evidence type="ECO:0000256" key="1">
    <source>
        <dbReference type="ARBA" id="ARBA00022723"/>
    </source>
</evidence>
<dbReference type="InterPro" id="IPR040107">
    <property type="entry name" value="Snu23"/>
</dbReference>
<evidence type="ECO:0000313" key="7">
    <source>
        <dbReference type="Proteomes" id="UP001396898"/>
    </source>
</evidence>
<dbReference type="InterPro" id="IPR003604">
    <property type="entry name" value="Matrin/U1-like-C_Znf_C2H2"/>
</dbReference>
<keyword evidence="7" id="KW-1185">Reference proteome</keyword>
<dbReference type="InterPro" id="IPR022755">
    <property type="entry name" value="Znf_C2H2_jaz"/>
</dbReference>
<keyword evidence="3" id="KW-0862">Zinc</keyword>
<dbReference type="PANTHER" id="PTHR45986:SF1">
    <property type="entry name" value="ZINC FINGER MATRIN-TYPE PROTEIN 2"/>
    <property type="match status" value="1"/>
</dbReference>
<evidence type="ECO:0000313" key="6">
    <source>
        <dbReference type="EMBL" id="KAK8028431.1"/>
    </source>
</evidence>
<name>A0ABR1S9D4_9PEZI</name>
<reference evidence="6 7" key="1">
    <citation type="submission" date="2023-01" db="EMBL/GenBank/DDBJ databases">
        <title>Analysis of 21 Apiospora genomes using comparative genomics revels a genus with tremendous synthesis potential of carbohydrate active enzymes and secondary metabolites.</title>
        <authorList>
            <person name="Sorensen T."/>
        </authorList>
    </citation>
    <scope>NUCLEOTIDE SEQUENCE [LARGE SCALE GENOMIC DNA]</scope>
    <source>
        <strain evidence="6 7">CBS 20057</strain>
    </source>
</reference>